<comment type="similarity">
    <text evidence="1 4">Belongs to the D-isomer specific 2-hydroxyacid dehydrogenase family.</text>
</comment>
<dbReference type="AlphaFoldDB" id="A0A318L5B0"/>
<name>A0A318L5B0_9NEIS</name>
<keyword evidence="2 4" id="KW-0560">Oxidoreductase</keyword>
<keyword evidence="8" id="KW-1185">Reference proteome</keyword>
<reference evidence="7 8" key="1">
    <citation type="submission" date="2018-05" db="EMBL/GenBank/DDBJ databases">
        <title>Genomic Encyclopedia of Type Strains, Phase IV (KMG-IV): sequencing the most valuable type-strain genomes for metagenomic binning, comparative biology and taxonomic classification.</title>
        <authorList>
            <person name="Goeker M."/>
        </authorList>
    </citation>
    <scope>NUCLEOTIDE SEQUENCE [LARGE SCALE GENOMIC DNA]</scope>
    <source>
        <strain evidence="7 8">DSM 29661</strain>
    </source>
</reference>
<dbReference type="Pfam" id="PF02826">
    <property type="entry name" value="2-Hacid_dh_C"/>
    <property type="match status" value="1"/>
</dbReference>
<evidence type="ECO:0000313" key="8">
    <source>
        <dbReference type="Proteomes" id="UP000247555"/>
    </source>
</evidence>
<dbReference type="SUPFAM" id="SSF51735">
    <property type="entry name" value="NAD(P)-binding Rossmann-fold domains"/>
    <property type="match status" value="1"/>
</dbReference>
<dbReference type="GO" id="GO:0051287">
    <property type="term" value="F:NAD binding"/>
    <property type="evidence" value="ECO:0007669"/>
    <property type="project" value="InterPro"/>
</dbReference>
<feature type="domain" description="D-isomer specific 2-hydroxyacid dehydrogenase catalytic" evidence="5">
    <location>
        <begin position="30"/>
        <end position="313"/>
    </location>
</feature>
<evidence type="ECO:0000259" key="6">
    <source>
        <dbReference type="Pfam" id="PF02826"/>
    </source>
</evidence>
<comment type="caution">
    <text evidence="7">The sequence shown here is derived from an EMBL/GenBank/DDBJ whole genome shotgun (WGS) entry which is preliminary data.</text>
</comment>
<organism evidence="7 8">
    <name type="scientific">Rivihabitans pingtungensis</name>
    <dbReference type="NCBI Taxonomy" id="1054498"/>
    <lineage>
        <taxon>Bacteria</taxon>
        <taxon>Pseudomonadati</taxon>
        <taxon>Pseudomonadota</taxon>
        <taxon>Betaproteobacteria</taxon>
        <taxon>Neisseriales</taxon>
        <taxon>Aquaspirillaceae</taxon>
        <taxon>Rivihabitans</taxon>
    </lineage>
</organism>
<dbReference type="PROSITE" id="PS00670">
    <property type="entry name" value="D_2_HYDROXYACID_DH_2"/>
    <property type="match status" value="1"/>
</dbReference>
<feature type="domain" description="D-isomer specific 2-hydroxyacid dehydrogenase NAD-binding" evidence="6">
    <location>
        <begin position="105"/>
        <end position="284"/>
    </location>
</feature>
<dbReference type="CDD" id="cd12162">
    <property type="entry name" value="2-Hacid_dh_4"/>
    <property type="match status" value="1"/>
</dbReference>
<evidence type="ECO:0000256" key="3">
    <source>
        <dbReference type="ARBA" id="ARBA00023027"/>
    </source>
</evidence>
<evidence type="ECO:0000256" key="4">
    <source>
        <dbReference type="RuleBase" id="RU003719"/>
    </source>
</evidence>
<dbReference type="Proteomes" id="UP000247555">
    <property type="component" value="Unassembled WGS sequence"/>
</dbReference>
<dbReference type="Pfam" id="PF00389">
    <property type="entry name" value="2-Hacid_dh"/>
    <property type="match status" value="1"/>
</dbReference>
<dbReference type="InterPro" id="IPR029753">
    <property type="entry name" value="D-isomer_DH_CS"/>
</dbReference>
<accession>A0A318L5B0</accession>
<dbReference type="OrthoDB" id="9805416at2"/>
<dbReference type="InterPro" id="IPR006140">
    <property type="entry name" value="D-isomer_DH_NAD-bd"/>
</dbReference>
<dbReference type="Gene3D" id="3.40.50.720">
    <property type="entry name" value="NAD(P)-binding Rossmann-like Domain"/>
    <property type="match status" value="2"/>
</dbReference>
<dbReference type="PANTHER" id="PTHR43761:SF1">
    <property type="entry name" value="D-ISOMER SPECIFIC 2-HYDROXYACID DEHYDROGENASE CATALYTIC DOMAIN-CONTAINING PROTEIN-RELATED"/>
    <property type="match status" value="1"/>
</dbReference>
<gene>
    <name evidence="7" type="ORF">DFR34_10312</name>
</gene>
<evidence type="ECO:0000313" key="7">
    <source>
        <dbReference type="EMBL" id="PXX80673.1"/>
    </source>
</evidence>
<sequence length="315" mass="33395">MTSIVFLDRDSLPTAVPPLPLPHRWQDYPATSPEQLLRHASGAQVLISNKVPLRAEHFAQLPELKLVAVAATGVNQIDLDAARAHGVAVCNVRNYGADAVAEHALMLMLALSRNLFAYRRAVLEGGWQQSAQFCLHAAPMKDLSARTLAVCGGGAIGEALAAKAAALGMRLMRVERKGAAQVRTGYTRFETALAEADVLSLHLPLNDDTRGLIGAAELALMKPNALLINTARGGLVDEAALLAALQAGRLGGAGLDVLDTEPPRQGNPLLDVELPNLIITPHAAWLSEQALAKLAQQLVDNIAAFLQGEPRNLVG</sequence>
<dbReference type="InterPro" id="IPR006139">
    <property type="entry name" value="D-isomer_2_OHA_DH_cat_dom"/>
</dbReference>
<proteinExistence type="inferred from homology"/>
<dbReference type="PANTHER" id="PTHR43761">
    <property type="entry name" value="D-ISOMER SPECIFIC 2-HYDROXYACID DEHYDROGENASE FAMILY PROTEIN (AFU_ORTHOLOGUE AFUA_1G13630)"/>
    <property type="match status" value="1"/>
</dbReference>
<keyword evidence="3" id="KW-0520">NAD</keyword>
<dbReference type="InterPro" id="IPR050418">
    <property type="entry name" value="D-iso_2-hydroxyacid_DH_PdxB"/>
</dbReference>
<evidence type="ECO:0000256" key="1">
    <source>
        <dbReference type="ARBA" id="ARBA00005854"/>
    </source>
</evidence>
<evidence type="ECO:0000259" key="5">
    <source>
        <dbReference type="Pfam" id="PF00389"/>
    </source>
</evidence>
<dbReference type="RefSeq" id="WP_110389723.1">
    <property type="nucleotide sequence ID" value="NZ_QJKI01000003.1"/>
</dbReference>
<dbReference type="SUPFAM" id="SSF52283">
    <property type="entry name" value="Formate/glycerate dehydrogenase catalytic domain-like"/>
    <property type="match status" value="1"/>
</dbReference>
<dbReference type="InterPro" id="IPR036291">
    <property type="entry name" value="NAD(P)-bd_dom_sf"/>
</dbReference>
<dbReference type="GO" id="GO:0016616">
    <property type="term" value="F:oxidoreductase activity, acting on the CH-OH group of donors, NAD or NADP as acceptor"/>
    <property type="evidence" value="ECO:0007669"/>
    <property type="project" value="InterPro"/>
</dbReference>
<dbReference type="EMBL" id="QJKI01000003">
    <property type="protein sequence ID" value="PXX80673.1"/>
    <property type="molecule type" value="Genomic_DNA"/>
</dbReference>
<evidence type="ECO:0000256" key="2">
    <source>
        <dbReference type="ARBA" id="ARBA00023002"/>
    </source>
</evidence>
<protein>
    <submittedName>
        <fullName evidence="7">Glycerate dehydrogenase</fullName>
    </submittedName>
</protein>
<dbReference type="PROSITE" id="PS00671">
    <property type="entry name" value="D_2_HYDROXYACID_DH_3"/>
    <property type="match status" value="1"/>
</dbReference>